<keyword evidence="3" id="KW-1185">Reference proteome</keyword>
<comment type="caution">
    <text evidence="2">The sequence shown here is derived from an EMBL/GenBank/DDBJ whole genome shotgun (WGS) entry which is preliminary data.</text>
</comment>
<organism evidence="2 3">
    <name type="scientific">Mycena belliarum</name>
    <dbReference type="NCBI Taxonomy" id="1033014"/>
    <lineage>
        <taxon>Eukaryota</taxon>
        <taxon>Fungi</taxon>
        <taxon>Dikarya</taxon>
        <taxon>Basidiomycota</taxon>
        <taxon>Agaricomycotina</taxon>
        <taxon>Agaricomycetes</taxon>
        <taxon>Agaricomycetidae</taxon>
        <taxon>Agaricales</taxon>
        <taxon>Marasmiineae</taxon>
        <taxon>Mycenaceae</taxon>
        <taxon>Mycena</taxon>
    </lineage>
</organism>
<accession>A0AAD6XXE7</accession>
<name>A0AAD6XXE7_9AGAR</name>
<reference evidence="2" key="1">
    <citation type="submission" date="2023-03" db="EMBL/GenBank/DDBJ databases">
        <title>Massive genome expansion in bonnet fungi (Mycena s.s.) driven by repeated elements and novel gene families across ecological guilds.</title>
        <authorList>
            <consortium name="Lawrence Berkeley National Laboratory"/>
            <person name="Harder C.B."/>
            <person name="Miyauchi S."/>
            <person name="Viragh M."/>
            <person name="Kuo A."/>
            <person name="Thoen E."/>
            <person name="Andreopoulos B."/>
            <person name="Lu D."/>
            <person name="Skrede I."/>
            <person name="Drula E."/>
            <person name="Henrissat B."/>
            <person name="Morin E."/>
            <person name="Kohler A."/>
            <person name="Barry K."/>
            <person name="LaButti K."/>
            <person name="Morin E."/>
            <person name="Salamov A."/>
            <person name="Lipzen A."/>
            <person name="Mereny Z."/>
            <person name="Hegedus B."/>
            <person name="Baldrian P."/>
            <person name="Stursova M."/>
            <person name="Weitz H."/>
            <person name="Taylor A."/>
            <person name="Grigoriev I.V."/>
            <person name="Nagy L.G."/>
            <person name="Martin F."/>
            <person name="Kauserud H."/>
        </authorList>
    </citation>
    <scope>NUCLEOTIDE SEQUENCE</scope>
    <source>
        <strain evidence="2">CBHHK173m</strain>
    </source>
</reference>
<dbReference type="InterPro" id="IPR000073">
    <property type="entry name" value="AB_hydrolase_1"/>
</dbReference>
<dbReference type="EMBL" id="JARJCN010000007">
    <property type="protein sequence ID" value="KAJ7099440.1"/>
    <property type="molecule type" value="Genomic_DNA"/>
</dbReference>
<dbReference type="GO" id="GO:0016787">
    <property type="term" value="F:hydrolase activity"/>
    <property type="evidence" value="ECO:0007669"/>
    <property type="project" value="UniProtKB-KW"/>
</dbReference>
<dbReference type="InterPro" id="IPR029058">
    <property type="entry name" value="AB_hydrolase_fold"/>
</dbReference>
<dbReference type="PANTHER" id="PTHR43194:SF2">
    <property type="entry name" value="PEROXISOMAL MEMBRANE PROTEIN LPX1"/>
    <property type="match status" value="1"/>
</dbReference>
<gene>
    <name evidence="2" type="ORF">B0H15DRAFT_1002344</name>
</gene>
<evidence type="ECO:0000313" key="3">
    <source>
        <dbReference type="Proteomes" id="UP001222325"/>
    </source>
</evidence>
<dbReference type="SUPFAM" id="SSF53474">
    <property type="entry name" value="alpha/beta-Hydrolases"/>
    <property type="match status" value="1"/>
</dbReference>
<dbReference type="Pfam" id="PF12697">
    <property type="entry name" value="Abhydrolase_6"/>
    <property type="match status" value="1"/>
</dbReference>
<evidence type="ECO:0000259" key="1">
    <source>
        <dbReference type="Pfam" id="PF12697"/>
    </source>
</evidence>
<dbReference type="PANTHER" id="PTHR43194">
    <property type="entry name" value="HYDROLASE ALPHA/BETA FOLD FAMILY"/>
    <property type="match status" value="1"/>
</dbReference>
<sequence length="339" mass="37515">MLASQTYIFDPRPQYPLLLTAKRYWDPASPYSDDPAALTLVLTHGTGFHKELYEPTIEDLYRLGPSAKIREVWALDAPNHGDAAVLNEQALRSACYAPVFGWQEYARALHALLAGHGTAGVDVDFRARRLVLVGHSMSAVSIILALTYQPAIEPECLVMIEMMGINAQAVPGLMKVLTEGAAARRDVWPSRAEAYRALKARPAWRAWDDRVLRIFVESGLRPLPTLEYPDKEGVTLKCTRRQETATYRDALAIAVVYRLLGPMVQRIPTHFINGTVDDHLSRAVKEDFLANAVGGAQHLASLSHVLGAGHLVVQTHPAEVARALFGVLCRENDRLRAKL</sequence>
<keyword evidence="2" id="KW-0378">Hydrolase</keyword>
<dbReference type="Proteomes" id="UP001222325">
    <property type="component" value="Unassembled WGS sequence"/>
</dbReference>
<protein>
    <submittedName>
        <fullName evidence="2">Alpha/beta hydrolase fold-1</fullName>
    </submittedName>
</protein>
<proteinExistence type="predicted"/>
<evidence type="ECO:0000313" key="2">
    <source>
        <dbReference type="EMBL" id="KAJ7099440.1"/>
    </source>
</evidence>
<dbReference type="Gene3D" id="3.40.50.1820">
    <property type="entry name" value="alpha/beta hydrolase"/>
    <property type="match status" value="1"/>
</dbReference>
<dbReference type="InterPro" id="IPR050228">
    <property type="entry name" value="Carboxylesterase_BioH"/>
</dbReference>
<feature type="domain" description="AB hydrolase-1" evidence="1">
    <location>
        <begin position="40"/>
        <end position="323"/>
    </location>
</feature>
<dbReference type="AlphaFoldDB" id="A0AAD6XXE7"/>